<sequence length="91" mass="10258">MTNHRQQSSDACAVQPIDRLVHAAFARLEASPYFRGRCGSLEIAHRDGVLLVEGKLPTFYLKQILNSYLLELEGLERLENRVEVINPHGAN</sequence>
<dbReference type="Proteomes" id="UP000317648">
    <property type="component" value="Chromosome"/>
</dbReference>
<accession>A0A518E471</accession>
<evidence type="ECO:0008006" key="3">
    <source>
        <dbReference type="Google" id="ProtNLM"/>
    </source>
</evidence>
<dbReference type="EMBL" id="CP036433">
    <property type="protein sequence ID" value="QDU98881.1"/>
    <property type="molecule type" value="Genomic_DNA"/>
</dbReference>
<name>A0A518E471_9BACT</name>
<dbReference type="AlphaFoldDB" id="A0A518E471"/>
<dbReference type="KEGG" id="lcre:Pla8534_67920"/>
<proteinExistence type="predicted"/>
<keyword evidence="2" id="KW-1185">Reference proteome</keyword>
<evidence type="ECO:0000313" key="1">
    <source>
        <dbReference type="EMBL" id="QDU98881.1"/>
    </source>
</evidence>
<dbReference type="OrthoDB" id="291621at2"/>
<evidence type="ECO:0000313" key="2">
    <source>
        <dbReference type="Proteomes" id="UP000317648"/>
    </source>
</evidence>
<dbReference type="RefSeq" id="WP_145058476.1">
    <property type="nucleotide sequence ID" value="NZ_CP036433.1"/>
</dbReference>
<gene>
    <name evidence="1" type="ORF">Pla8534_67920</name>
</gene>
<protein>
    <recommendedName>
        <fullName evidence="3">BON domain protein</fullName>
    </recommendedName>
</protein>
<organism evidence="1 2">
    <name type="scientific">Lignipirellula cremea</name>
    <dbReference type="NCBI Taxonomy" id="2528010"/>
    <lineage>
        <taxon>Bacteria</taxon>
        <taxon>Pseudomonadati</taxon>
        <taxon>Planctomycetota</taxon>
        <taxon>Planctomycetia</taxon>
        <taxon>Pirellulales</taxon>
        <taxon>Pirellulaceae</taxon>
        <taxon>Lignipirellula</taxon>
    </lineage>
</organism>
<reference evidence="1 2" key="1">
    <citation type="submission" date="2019-02" db="EMBL/GenBank/DDBJ databases">
        <title>Deep-cultivation of Planctomycetes and their phenomic and genomic characterization uncovers novel biology.</title>
        <authorList>
            <person name="Wiegand S."/>
            <person name="Jogler M."/>
            <person name="Boedeker C."/>
            <person name="Pinto D."/>
            <person name="Vollmers J."/>
            <person name="Rivas-Marin E."/>
            <person name="Kohn T."/>
            <person name="Peeters S.H."/>
            <person name="Heuer A."/>
            <person name="Rast P."/>
            <person name="Oberbeckmann S."/>
            <person name="Bunk B."/>
            <person name="Jeske O."/>
            <person name="Meyerdierks A."/>
            <person name="Storesund J.E."/>
            <person name="Kallscheuer N."/>
            <person name="Luecker S."/>
            <person name="Lage O.M."/>
            <person name="Pohl T."/>
            <person name="Merkel B.J."/>
            <person name="Hornburger P."/>
            <person name="Mueller R.-W."/>
            <person name="Bruemmer F."/>
            <person name="Labrenz M."/>
            <person name="Spormann A.M."/>
            <person name="Op den Camp H."/>
            <person name="Overmann J."/>
            <person name="Amann R."/>
            <person name="Jetten M.S.M."/>
            <person name="Mascher T."/>
            <person name="Medema M.H."/>
            <person name="Devos D.P."/>
            <person name="Kaster A.-K."/>
            <person name="Ovreas L."/>
            <person name="Rohde M."/>
            <person name="Galperin M.Y."/>
            <person name="Jogler C."/>
        </authorList>
    </citation>
    <scope>NUCLEOTIDE SEQUENCE [LARGE SCALE GENOMIC DNA]</scope>
    <source>
        <strain evidence="1 2">Pla85_3_4</strain>
    </source>
</reference>